<dbReference type="EMBL" id="SGWV01000007">
    <property type="protein sequence ID" value="RZS58726.1"/>
    <property type="molecule type" value="Genomic_DNA"/>
</dbReference>
<name>A0A4Q7LUD7_9BURK</name>
<gene>
    <name evidence="8" type="ORF">EV685_1024</name>
</gene>
<dbReference type="AlphaFoldDB" id="A0A4Q7LUD7"/>
<sequence>MNPNAASATPWRLARRVDQIEPFWVMECAKAADRIAASPACDPARGGEPMLYLNIGEPDFTAPPLVVDAARQALADGRTQYTPAIGTPALRTAISHWYGQRWGLDIDPARIVVTAGASAALQLLCTALVEPGEEILMPDPSYPCNRHFVTAAGGTPRLLPSGAAQRFQLDAASVAAAWGPATRGVMLASPSNPTGTSIAPDELARIVDVVRARGGVTIVDEIYLALGYDQALGRSALSLGEDVLVVNSFSKYFGMTGWRLGWLVLPPALVAPVEKLAQNLYICASALAQHAALACFEPATLAECERRRAEFRARRDWLVPQLEALGLPVPVMPDGAFYVWFDTRAHAASSWDFCFDMMERAHVALTPGRDFGHAETGHHARLSFASSMDVLQAAIQRLARTLRAPQP</sequence>
<keyword evidence="3 6" id="KW-0032">Aminotransferase</keyword>
<evidence type="ECO:0000256" key="1">
    <source>
        <dbReference type="ARBA" id="ARBA00001933"/>
    </source>
</evidence>
<keyword evidence="5" id="KW-0663">Pyridoxal phosphate</keyword>
<dbReference type="GO" id="GO:0006520">
    <property type="term" value="P:amino acid metabolic process"/>
    <property type="evidence" value="ECO:0007669"/>
    <property type="project" value="InterPro"/>
</dbReference>
<dbReference type="PANTHER" id="PTHR46383:SF2">
    <property type="entry name" value="AMINOTRANSFERASE"/>
    <property type="match status" value="1"/>
</dbReference>
<dbReference type="CDD" id="cd00609">
    <property type="entry name" value="AAT_like"/>
    <property type="match status" value="1"/>
</dbReference>
<evidence type="ECO:0000313" key="8">
    <source>
        <dbReference type="EMBL" id="RZS58726.1"/>
    </source>
</evidence>
<evidence type="ECO:0000256" key="5">
    <source>
        <dbReference type="ARBA" id="ARBA00022898"/>
    </source>
</evidence>
<dbReference type="NCBIfam" id="NF005601">
    <property type="entry name" value="PRK07337.1"/>
    <property type="match status" value="1"/>
</dbReference>
<comment type="cofactor">
    <cofactor evidence="1 6">
        <name>pyridoxal 5'-phosphate</name>
        <dbReference type="ChEBI" id="CHEBI:597326"/>
    </cofactor>
</comment>
<dbReference type="GO" id="GO:0008483">
    <property type="term" value="F:transaminase activity"/>
    <property type="evidence" value="ECO:0007669"/>
    <property type="project" value="UniProtKB-KW"/>
</dbReference>
<organism evidence="8 9">
    <name type="scientific">Sphaerotilus mobilis</name>
    <dbReference type="NCBI Taxonomy" id="47994"/>
    <lineage>
        <taxon>Bacteria</taxon>
        <taxon>Pseudomonadati</taxon>
        <taxon>Pseudomonadota</taxon>
        <taxon>Betaproteobacteria</taxon>
        <taxon>Burkholderiales</taxon>
        <taxon>Sphaerotilaceae</taxon>
        <taxon>Sphaerotilus</taxon>
    </lineage>
</organism>
<dbReference type="InterPro" id="IPR015421">
    <property type="entry name" value="PyrdxlP-dep_Trfase_major"/>
</dbReference>
<dbReference type="EC" id="2.6.1.-" evidence="6"/>
<evidence type="ECO:0000313" key="9">
    <source>
        <dbReference type="Proteomes" id="UP000293433"/>
    </source>
</evidence>
<accession>A0A4Q7LUD7</accession>
<dbReference type="InterPro" id="IPR004838">
    <property type="entry name" value="NHTrfase_class1_PyrdxlP-BS"/>
</dbReference>
<evidence type="ECO:0000256" key="6">
    <source>
        <dbReference type="RuleBase" id="RU000481"/>
    </source>
</evidence>
<evidence type="ECO:0000256" key="3">
    <source>
        <dbReference type="ARBA" id="ARBA00022576"/>
    </source>
</evidence>
<comment type="similarity">
    <text evidence="2 6">Belongs to the class-I pyridoxal-phosphate-dependent aminotransferase family.</text>
</comment>
<dbReference type="GO" id="GO:0030170">
    <property type="term" value="F:pyridoxal phosphate binding"/>
    <property type="evidence" value="ECO:0007669"/>
    <property type="project" value="InterPro"/>
</dbReference>
<dbReference type="PANTHER" id="PTHR46383">
    <property type="entry name" value="ASPARTATE AMINOTRANSFERASE"/>
    <property type="match status" value="1"/>
</dbReference>
<dbReference type="SUPFAM" id="SSF53383">
    <property type="entry name" value="PLP-dependent transferases"/>
    <property type="match status" value="1"/>
</dbReference>
<evidence type="ECO:0000259" key="7">
    <source>
        <dbReference type="Pfam" id="PF00155"/>
    </source>
</evidence>
<comment type="caution">
    <text evidence="8">The sequence shown here is derived from an EMBL/GenBank/DDBJ whole genome shotgun (WGS) entry which is preliminary data.</text>
</comment>
<dbReference type="PROSITE" id="PS00105">
    <property type="entry name" value="AA_TRANSFER_CLASS_1"/>
    <property type="match status" value="1"/>
</dbReference>
<dbReference type="InterPro" id="IPR004839">
    <property type="entry name" value="Aminotransferase_I/II_large"/>
</dbReference>
<dbReference type="InterPro" id="IPR050596">
    <property type="entry name" value="AspAT/PAT-like"/>
</dbReference>
<evidence type="ECO:0000256" key="4">
    <source>
        <dbReference type="ARBA" id="ARBA00022679"/>
    </source>
</evidence>
<dbReference type="Pfam" id="PF00155">
    <property type="entry name" value="Aminotran_1_2"/>
    <property type="match status" value="1"/>
</dbReference>
<dbReference type="InterPro" id="IPR015424">
    <property type="entry name" value="PyrdxlP-dep_Trfase"/>
</dbReference>
<protein>
    <recommendedName>
        <fullName evidence="6">Aminotransferase</fullName>
        <ecNumber evidence="6">2.6.1.-</ecNumber>
    </recommendedName>
</protein>
<keyword evidence="9" id="KW-1185">Reference proteome</keyword>
<dbReference type="RefSeq" id="WP_275938337.1">
    <property type="nucleotide sequence ID" value="NZ_SGWV01000007.1"/>
</dbReference>
<keyword evidence="4 6" id="KW-0808">Transferase</keyword>
<evidence type="ECO:0000256" key="2">
    <source>
        <dbReference type="ARBA" id="ARBA00007441"/>
    </source>
</evidence>
<reference evidence="8 9" key="1">
    <citation type="submission" date="2019-02" db="EMBL/GenBank/DDBJ databases">
        <title>Genomic Encyclopedia of Type Strains, Phase IV (KMG-IV): sequencing the most valuable type-strain genomes for metagenomic binning, comparative biology and taxonomic classification.</title>
        <authorList>
            <person name="Goeker M."/>
        </authorList>
    </citation>
    <scope>NUCLEOTIDE SEQUENCE [LARGE SCALE GENOMIC DNA]</scope>
    <source>
        <strain evidence="8 9">DSM 10617</strain>
    </source>
</reference>
<dbReference type="Proteomes" id="UP000293433">
    <property type="component" value="Unassembled WGS sequence"/>
</dbReference>
<proteinExistence type="inferred from homology"/>
<dbReference type="Gene3D" id="3.40.640.10">
    <property type="entry name" value="Type I PLP-dependent aspartate aminotransferase-like (Major domain)"/>
    <property type="match status" value="1"/>
</dbReference>
<feature type="domain" description="Aminotransferase class I/classII large" evidence="7">
    <location>
        <begin position="50"/>
        <end position="398"/>
    </location>
</feature>